<evidence type="ECO:0000256" key="5">
    <source>
        <dbReference type="SAM" id="MobiDB-lite"/>
    </source>
</evidence>
<evidence type="ECO:0000313" key="8">
    <source>
        <dbReference type="Proteomes" id="UP001066276"/>
    </source>
</evidence>
<protein>
    <recommendedName>
        <fullName evidence="2">Density-regulated protein</fullName>
    </recommendedName>
</protein>
<feature type="domain" description="SUI1" evidence="6">
    <location>
        <begin position="207"/>
        <end position="274"/>
    </location>
</feature>
<evidence type="ECO:0000313" key="7">
    <source>
        <dbReference type="EMBL" id="KAJ1093223.1"/>
    </source>
</evidence>
<dbReference type="InterPro" id="IPR005873">
    <property type="entry name" value="DENR_eukaryotes"/>
</dbReference>
<dbReference type="PANTHER" id="PTHR12789:SF0">
    <property type="entry name" value="DENSITY-REGULATED PROTEIN"/>
    <property type="match status" value="1"/>
</dbReference>
<dbReference type="InterPro" id="IPR048517">
    <property type="entry name" value="DENR_N"/>
</dbReference>
<dbReference type="Pfam" id="PF21023">
    <property type="entry name" value="DENR_N"/>
    <property type="match status" value="1"/>
</dbReference>
<reference evidence="7" key="1">
    <citation type="journal article" date="2022" name="bioRxiv">
        <title>Sequencing and chromosome-scale assembly of the giantPleurodeles waltlgenome.</title>
        <authorList>
            <person name="Brown T."/>
            <person name="Elewa A."/>
            <person name="Iarovenko S."/>
            <person name="Subramanian E."/>
            <person name="Araus A.J."/>
            <person name="Petzold A."/>
            <person name="Susuki M."/>
            <person name="Suzuki K.-i.T."/>
            <person name="Hayashi T."/>
            <person name="Toyoda A."/>
            <person name="Oliveira C."/>
            <person name="Osipova E."/>
            <person name="Leigh N.D."/>
            <person name="Simon A."/>
            <person name="Yun M.H."/>
        </authorList>
    </citation>
    <scope>NUCLEOTIDE SEQUENCE</scope>
    <source>
        <strain evidence="7">20211129_DDA</strain>
        <tissue evidence="7">Liver</tissue>
    </source>
</reference>
<dbReference type="Proteomes" id="UP001066276">
    <property type="component" value="Chromosome 11"/>
</dbReference>
<comment type="function">
    <text evidence="4">May be involved in the translation of target mRNAs by scanning and recognition of the initiation codon. Involved in translation initiation; promotes recruitment of aminoacetyled initiator tRNA to P site of 40S ribosomes. Can promote release of deacylated tRNA and mRNA from recycled 40S subunits following ABCE1-mediated dissociation of post-termination ribosomal complexes into subunits.</text>
</comment>
<dbReference type="SUPFAM" id="SSF55159">
    <property type="entry name" value="eIF1-like"/>
    <property type="match status" value="1"/>
</dbReference>
<dbReference type="FunFam" id="3.30.780.10:FF:000004">
    <property type="entry name" value="density-regulated protein-like"/>
    <property type="match status" value="1"/>
</dbReference>
<dbReference type="GO" id="GO:0001731">
    <property type="term" value="P:formation of translation preinitiation complex"/>
    <property type="evidence" value="ECO:0007669"/>
    <property type="project" value="TreeGrafter"/>
</dbReference>
<gene>
    <name evidence="7" type="ORF">NDU88_006328</name>
</gene>
<feature type="region of interest" description="Disordered" evidence="5">
    <location>
        <begin position="286"/>
        <end position="356"/>
    </location>
</feature>
<keyword evidence="3" id="KW-0396">Initiation factor</keyword>
<dbReference type="Gene3D" id="3.30.780.10">
    <property type="entry name" value="SUI1-like domain"/>
    <property type="match status" value="1"/>
</dbReference>
<dbReference type="InterPro" id="IPR046447">
    <property type="entry name" value="DENR_C"/>
</dbReference>
<dbReference type="Pfam" id="PF01253">
    <property type="entry name" value="SUI1"/>
    <property type="match status" value="1"/>
</dbReference>
<evidence type="ECO:0000256" key="4">
    <source>
        <dbReference type="ARBA" id="ARBA00058937"/>
    </source>
</evidence>
<comment type="caution">
    <text evidence="7">The sequence shown here is derived from an EMBL/GenBank/DDBJ whole genome shotgun (WGS) entry which is preliminary data.</text>
</comment>
<evidence type="ECO:0000256" key="1">
    <source>
        <dbReference type="ARBA" id="ARBA00007514"/>
    </source>
</evidence>
<organism evidence="7 8">
    <name type="scientific">Pleurodeles waltl</name>
    <name type="common">Iberian ribbed newt</name>
    <dbReference type="NCBI Taxonomy" id="8319"/>
    <lineage>
        <taxon>Eukaryota</taxon>
        <taxon>Metazoa</taxon>
        <taxon>Chordata</taxon>
        <taxon>Craniata</taxon>
        <taxon>Vertebrata</taxon>
        <taxon>Euteleostomi</taxon>
        <taxon>Amphibia</taxon>
        <taxon>Batrachia</taxon>
        <taxon>Caudata</taxon>
        <taxon>Salamandroidea</taxon>
        <taxon>Salamandridae</taxon>
        <taxon>Pleurodelinae</taxon>
        <taxon>Pleurodeles</taxon>
    </lineage>
</organism>
<keyword evidence="3" id="KW-0648">Protein biosynthesis</keyword>
<feature type="compositionally biased region" description="Basic and acidic residues" evidence="5">
    <location>
        <begin position="286"/>
        <end position="305"/>
    </location>
</feature>
<comment type="similarity">
    <text evidence="1">Belongs to the DENR family.</text>
</comment>
<dbReference type="AlphaFoldDB" id="A0AAV7LWM1"/>
<accession>A0AAV7LWM1</accession>
<dbReference type="PANTHER" id="PTHR12789">
    <property type="entry name" value="DENSITY-REGULATED PROTEIN HOMOLOG"/>
    <property type="match status" value="1"/>
</dbReference>
<evidence type="ECO:0000256" key="2">
    <source>
        <dbReference type="ARBA" id="ARBA00021664"/>
    </source>
</evidence>
<dbReference type="InterPro" id="IPR036877">
    <property type="entry name" value="SUI1_dom_sf"/>
</dbReference>
<proteinExistence type="inferred from homology"/>
<dbReference type="GO" id="GO:0003743">
    <property type="term" value="F:translation initiation factor activity"/>
    <property type="evidence" value="ECO:0007669"/>
    <property type="project" value="UniProtKB-KW"/>
</dbReference>
<evidence type="ECO:0000256" key="3">
    <source>
        <dbReference type="ARBA" id="ARBA00022540"/>
    </source>
</evidence>
<name>A0AAV7LWM1_PLEWA</name>
<dbReference type="GO" id="GO:0002188">
    <property type="term" value="P:translation reinitiation"/>
    <property type="evidence" value="ECO:0007669"/>
    <property type="project" value="TreeGrafter"/>
</dbReference>
<dbReference type="InterPro" id="IPR050318">
    <property type="entry name" value="DENR/SUI1_TIF"/>
</dbReference>
<feature type="region of interest" description="Disordered" evidence="5">
    <location>
        <begin position="160"/>
        <end position="204"/>
    </location>
</feature>
<dbReference type="InterPro" id="IPR001950">
    <property type="entry name" value="SUI1"/>
</dbReference>
<feature type="compositionally biased region" description="Basic residues" evidence="5">
    <location>
        <begin position="187"/>
        <end position="203"/>
    </location>
</feature>
<keyword evidence="8" id="KW-1185">Reference proteome</keyword>
<evidence type="ECO:0000259" key="6">
    <source>
        <dbReference type="PROSITE" id="PS50296"/>
    </source>
</evidence>
<dbReference type="CDD" id="cd11607">
    <property type="entry name" value="DENR_C"/>
    <property type="match status" value="1"/>
</dbReference>
<dbReference type="PROSITE" id="PS50296">
    <property type="entry name" value="SUI1"/>
    <property type="match status" value="1"/>
</dbReference>
<sequence length="489" mass="53060">MAMSPGALAQDLCMHTNHCCFCATFAPCAYRSHRKYRILARLAVAIVGRRHTRQLFRSSLQSWAPACAGWSSWDNILQKAEALHCLPMTTEMAAAETADPIPVDCKGDLKTPKIETGDYPLRVLYCGVCSLPTEYCEYMPDVTKCRQWLEKNFPSEFAKLTVGPAPKQDPGFGEGPASAGDDDEKKKQKRGGRGQIKQKKKTVPQKITIAKIPRAKKKYVTRVGGLATFEIDLKEAQRFFAQKFSCGASVTGEDEIIIQGDFTDDIVDVIQEKWPEVDDECIEDLGEVKKPRHGGQDQKEAEAGRRPRVRAHRPGTGPLGPTPRAQVQAPTARKPSATHHRGWGRPGRGPKDGCSDVVDALLRNGAHGPTPLSRVRVGTAAVSADPSLRGPGSGARDREGVILLVNAAREAPTRDPGRPHPAASGSYLPFTERREVPWAQASPAVPPRGRGSRDPLGSAQVLLVTGAPPSRLGVSIGHWCGREMQQGSG</sequence>
<dbReference type="EMBL" id="JANPWB010000015">
    <property type="protein sequence ID" value="KAJ1093223.1"/>
    <property type="molecule type" value="Genomic_DNA"/>
</dbReference>
<dbReference type="GO" id="GO:0003729">
    <property type="term" value="F:mRNA binding"/>
    <property type="evidence" value="ECO:0007669"/>
    <property type="project" value="TreeGrafter"/>
</dbReference>
<dbReference type="NCBIfam" id="TIGR01159">
    <property type="entry name" value="DRP1"/>
    <property type="match status" value="1"/>
</dbReference>